<comment type="subcellular location">
    <subcellularLocation>
        <location evidence="1">Nucleus</location>
    </subcellularLocation>
</comment>
<organism evidence="8 9">
    <name type="scientific">Tothia fuscella</name>
    <dbReference type="NCBI Taxonomy" id="1048955"/>
    <lineage>
        <taxon>Eukaryota</taxon>
        <taxon>Fungi</taxon>
        <taxon>Dikarya</taxon>
        <taxon>Ascomycota</taxon>
        <taxon>Pezizomycotina</taxon>
        <taxon>Dothideomycetes</taxon>
        <taxon>Pleosporomycetidae</taxon>
        <taxon>Venturiales</taxon>
        <taxon>Cylindrosympodiaceae</taxon>
        <taxon>Tothia</taxon>
    </lineage>
</organism>
<dbReference type="GO" id="GO:0007095">
    <property type="term" value="P:mitotic G2 DNA damage checkpoint signaling"/>
    <property type="evidence" value="ECO:0007669"/>
    <property type="project" value="InterPro"/>
</dbReference>
<evidence type="ECO:0000256" key="4">
    <source>
        <dbReference type="ARBA" id="ARBA00023242"/>
    </source>
</evidence>
<dbReference type="PANTHER" id="PTHR12162:SF0">
    <property type="entry name" value="NIBRIN"/>
    <property type="match status" value="1"/>
</dbReference>
<dbReference type="Pfam" id="PF16508">
    <property type="entry name" value="NIBRIN_BRCT_II"/>
    <property type="match status" value="1"/>
</dbReference>
<keyword evidence="3" id="KW-0234">DNA repair</keyword>
<reference evidence="8" key="1">
    <citation type="journal article" date="2020" name="Stud. Mycol.">
        <title>101 Dothideomycetes genomes: a test case for predicting lifestyles and emergence of pathogens.</title>
        <authorList>
            <person name="Haridas S."/>
            <person name="Albert R."/>
            <person name="Binder M."/>
            <person name="Bloem J."/>
            <person name="Labutti K."/>
            <person name="Salamov A."/>
            <person name="Andreopoulos B."/>
            <person name="Baker S."/>
            <person name="Barry K."/>
            <person name="Bills G."/>
            <person name="Bluhm B."/>
            <person name="Cannon C."/>
            <person name="Castanera R."/>
            <person name="Culley D."/>
            <person name="Daum C."/>
            <person name="Ezra D."/>
            <person name="Gonzalez J."/>
            <person name="Henrissat B."/>
            <person name="Kuo A."/>
            <person name="Liang C."/>
            <person name="Lipzen A."/>
            <person name="Lutzoni F."/>
            <person name="Magnuson J."/>
            <person name="Mondo S."/>
            <person name="Nolan M."/>
            <person name="Ohm R."/>
            <person name="Pangilinan J."/>
            <person name="Park H.-J."/>
            <person name="Ramirez L."/>
            <person name="Alfaro M."/>
            <person name="Sun H."/>
            <person name="Tritt A."/>
            <person name="Yoshinaga Y."/>
            <person name="Zwiers L.-H."/>
            <person name="Turgeon B."/>
            <person name="Goodwin S."/>
            <person name="Spatafora J."/>
            <person name="Crous P."/>
            <person name="Grigoriev I."/>
        </authorList>
    </citation>
    <scope>NUCLEOTIDE SEQUENCE</scope>
    <source>
        <strain evidence="8">CBS 130266</strain>
    </source>
</reference>
<dbReference type="SMART" id="SM00240">
    <property type="entry name" value="FHA"/>
    <property type="match status" value="1"/>
</dbReference>
<dbReference type="Proteomes" id="UP000800235">
    <property type="component" value="Unassembled WGS sequence"/>
</dbReference>
<feature type="compositionally biased region" description="Basic residues" evidence="6">
    <location>
        <begin position="705"/>
        <end position="714"/>
    </location>
</feature>
<dbReference type="InterPro" id="IPR008984">
    <property type="entry name" value="SMAD_FHA_dom_sf"/>
</dbReference>
<dbReference type="InterPro" id="IPR032429">
    <property type="entry name" value="Nibrin_BRCT2"/>
</dbReference>
<keyword evidence="4" id="KW-0539">Nucleus</keyword>
<dbReference type="PANTHER" id="PTHR12162">
    <property type="entry name" value="NIBRIN-RELATED"/>
    <property type="match status" value="1"/>
</dbReference>
<proteinExistence type="inferred from homology"/>
<dbReference type="GO" id="GO:0003684">
    <property type="term" value="F:damaged DNA binding"/>
    <property type="evidence" value="ECO:0007669"/>
    <property type="project" value="TreeGrafter"/>
</dbReference>
<keyword evidence="2" id="KW-0227">DNA damage</keyword>
<evidence type="ECO:0000313" key="9">
    <source>
        <dbReference type="Proteomes" id="UP000800235"/>
    </source>
</evidence>
<feature type="region of interest" description="Disordered" evidence="6">
    <location>
        <begin position="401"/>
        <end position="440"/>
    </location>
</feature>
<dbReference type="InterPro" id="IPR043014">
    <property type="entry name" value="Nibrin_BRCT2_sf"/>
</dbReference>
<dbReference type="InterPro" id="IPR000253">
    <property type="entry name" value="FHA_dom"/>
</dbReference>
<feature type="compositionally biased region" description="Low complexity" evidence="6">
    <location>
        <begin position="753"/>
        <end position="764"/>
    </location>
</feature>
<dbReference type="GO" id="GO:0030870">
    <property type="term" value="C:Mre11 complex"/>
    <property type="evidence" value="ECO:0007669"/>
    <property type="project" value="InterPro"/>
</dbReference>
<keyword evidence="9" id="KW-1185">Reference proteome</keyword>
<gene>
    <name evidence="8" type="ORF">EJ08DRAFT_644657</name>
</gene>
<protein>
    <recommendedName>
        <fullName evidence="7">FHA domain-containing protein</fullName>
    </recommendedName>
</protein>
<feature type="region of interest" description="Disordered" evidence="6">
    <location>
        <begin position="520"/>
        <end position="545"/>
    </location>
</feature>
<evidence type="ECO:0000313" key="8">
    <source>
        <dbReference type="EMBL" id="KAF2437137.1"/>
    </source>
</evidence>
<sequence length="811" mass="90406">MWILSCDSDLFNGKQKYLKPSSRFLFGRPSKTGKEERETGSIPFCAIPNNKSISGKHLLIEIKEVKAGDGSNLHARSEVTVQDLGSKFGTVVDGVKVAKGEGVVLKGNEHVLHLGNWKDALRIKWYPIVLTLASLSKAEKANSDPLSKYRIRLEHLDIKFVQDYVVGQTTHVVAAKRNLPQVLQALVHGNYVTTDEFVDNVVLAAESENAEDNSLLEGDFDANLPDATKFVPLPSKEPNPRPAELFRPDKERSSVFAGYTFVFCMKAQYDNLSGAINGGSGKTLLYPDFEEGATPAADVVKYVKNAAGEKGLGEFEDGSEGKGVVVVRVSSKDTAWATSFMNEVDEKLNQRSIPLNEFLDPILMKDTSEIRKALVEDVEIHSSQTFVPSQVRQEYRRNSAVVLQAQDQPRRRSVNVPSSAPEPPPSTEPQTTSFQRRQRRPITMSRFTEFDDFDPSQIKPPAANTHTIIEEDEDMKDVEPTPQPTQNTRKRPEPPSEDEEDVVNALLPAAAAMKKRRLNGYAPTPAPQAAPSEEPTRKKKKEKEIDVATMARQRREKEEAEDEAEKDLIANADFDAIKDGVKVMELELKPRTDLPVSHLCDGAEHGAGREHWDDRWNGRKNFKKFRRKGTGPAVPIRTHAVIVPLVAVKEKDYGLGDQHWLDAASFAKQQKKKSQSQKHPQAEARELESQTMHVSGNDDVESQLRRKPIRKKKSQIVVEEEDSDVVLVEENSTSTVRDSVGRSTGSTTTIPDTQSQTQQATQASKGKKRLGGEIDMPPPAKKKKARVPVVKDDSSSDDEEDRLKFKFRRRG</sequence>
<evidence type="ECO:0000259" key="7">
    <source>
        <dbReference type="PROSITE" id="PS50006"/>
    </source>
</evidence>
<comment type="caution">
    <text evidence="8">The sequence shown here is derived from an EMBL/GenBank/DDBJ whole genome shotgun (WGS) entry which is preliminary data.</text>
</comment>
<name>A0A9P4U5M1_9PEZI</name>
<evidence type="ECO:0000256" key="2">
    <source>
        <dbReference type="ARBA" id="ARBA00022763"/>
    </source>
</evidence>
<feature type="region of interest" description="Disordered" evidence="6">
    <location>
        <begin position="666"/>
        <end position="811"/>
    </location>
</feature>
<evidence type="ECO:0000256" key="5">
    <source>
        <dbReference type="ARBA" id="ARBA00044757"/>
    </source>
</evidence>
<dbReference type="EMBL" id="MU007009">
    <property type="protein sequence ID" value="KAF2437137.1"/>
    <property type="molecule type" value="Genomic_DNA"/>
</dbReference>
<dbReference type="Gene3D" id="2.60.200.20">
    <property type="match status" value="1"/>
</dbReference>
<feature type="domain" description="FHA" evidence="7">
    <location>
        <begin position="24"/>
        <end position="97"/>
    </location>
</feature>
<dbReference type="InterPro" id="IPR040227">
    <property type="entry name" value="Nibrin-rel"/>
</dbReference>
<dbReference type="SUPFAM" id="SSF49879">
    <property type="entry name" value="SMAD/FHA domain"/>
    <property type="match status" value="1"/>
</dbReference>
<dbReference type="GO" id="GO:0000724">
    <property type="term" value="P:double-strand break repair via homologous recombination"/>
    <property type="evidence" value="ECO:0007669"/>
    <property type="project" value="TreeGrafter"/>
</dbReference>
<comment type="similarity">
    <text evidence="5">Belongs to the Nibrin family.</text>
</comment>
<feature type="region of interest" description="Disordered" evidence="6">
    <location>
        <begin position="469"/>
        <end position="501"/>
    </location>
</feature>
<dbReference type="Pfam" id="PF00498">
    <property type="entry name" value="FHA"/>
    <property type="match status" value="1"/>
</dbReference>
<dbReference type="Gene3D" id="3.40.50.10980">
    <property type="entry name" value="Nibrin, BRCT2 domain"/>
    <property type="match status" value="1"/>
</dbReference>
<evidence type="ECO:0000256" key="1">
    <source>
        <dbReference type="ARBA" id="ARBA00004123"/>
    </source>
</evidence>
<accession>A0A9P4U5M1</accession>
<dbReference type="OrthoDB" id="552194at2759"/>
<feature type="compositionally biased region" description="Polar residues" evidence="6">
    <location>
        <begin position="731"/>
        <end position="752"/>
    </location>
</feature>
<dbReference type="PROSITE" id="PS50006">
    <property type="entry name" value="FHA_DOMAIN"/>
    <property type="match status" value="1"/>
</dbReference>
<evidence type="ECO:0000256" key="3">
    <source>
        <dbReference type="ARBA" id="ARBA00023204"/>
    </source>
</evidence>
<dbReference type="AlphaFoldDB" id="A0A9P4U5M1"/>
<evidence type="ECO:0000256" key="6">
    <source>
        <dbReference type="SAM" id="MobiDB-lite"/>
    </source>
</evidence>